<dbReference type="PIRSF" id="PIRSF003128">
    <property type="entry name" value="RecN"/>
    <property type="match status" value="1"/>
</dbReference>
<name>A0A0P8W888_9CLOT</name>
<keyword evidence="6" id="KW-0067">ATP-binding</keyword>
<dbReference type="GO" id="GO:0006310">
    <property type="term" value="P:DNA recombination"/>
    <property type="evidence" value="ECO:0007669"/>
    <property type="project" value="InterPro"/>
</dbReference>
<dbReference type="STRING" id="36849.OXPF_13800"/>
<dbReference type="Proteomes" id="UP000050326">
    <property type="component" value="Unassembled WGS sequence"/>
</dbReference>
<evidence type="ECO:0000256" key="5">
    <source>
        <dbReference type="ARBA" id="ARBA00022763"/>
    </source>
</evidence>
<evidence type="ECO:0000259" key="10">
    <source>
        <dbReference type="Pfam" id="PF02463"/>
    </source>
</evidence>
<comment type="function">
    <text evidence="1 9">May be involved in recombinational repair of damaged DNA.</text>
</comment>
<dbReference type="FunFam" id="3.40.50.300:FF:000356">
    <property type="entry name" value="DNA repair protein RecN"/>
    <property type="match status" value="1"/>
</dbReference>
<dbReference type="GO" id="GO:0005524">
    <property type="term" value="F:ATP binding"/>
    <property type="evidence" value="ECO:0007669"/>
    <property type="project" value="UniProtKB-KW"/>
</dbReference>
<dbReference type="NCBIfam" id="NF008121">
    <property type="entry name" value="PRK10869.1"/>
    <property type="match status" value="1"/>
</dbReference>
<dbReference type="Gene3D" id="3.40.50.300">
    <property type="entry name" value="P-loop containing nucleotide triphosphate hydrolases"/>
    <property type="match status" value="2"/>
</dbReference>
<accession>A0A0P8W888</accession>
<reference evidence="11 12" key="1">
    <citation type="submission" date="2015-09" db="EMBL/GenBank/DDBJ databases">
        <title>Genome sequence of Oxobacter pfennigii DSM 3222.</title>
        <authorList>
            <person name="Poehlein A."/>
            <person name="Bengelsdorf F.R."/>
            <person name="Schiel-Bengelsdorf B."/>
            <person name="Duerre P."/>
            <person name="Daniel R."/>
        </authorList>
    </citation>
    <scope>NUCLEOTIDE SEQUENCE [LARGE SCALE GENOMIC DNA]</scope>
    <source>
        <strain evidence="11 12">DSM 3222</strain>
    </source>
</reference>
<proteinExistence type="inferred from homology"/>
<dbReference type="PANTHER" id="PTHR11059">
    <property type="entry name" value="DNA REPAIR PROTEIN RECN"/>
    <property type="match status" value="1"/>
</dbReference>
<dbReference type="InterPro" id="IPR004604">
    <property type="entry name" value="DNA_recomb/repair_RecN"/>
</dbReference>
<dbReference type="InterPro" id="IPR027417">
    <property type="entry name" value="P-loop_NTPase"/>
</dbReference>
<dbReference type="GO" id="GO:0006281">
    <property type="term" value="P:DNA repair"/>
    <property type="evidence" value="ECO:0007669"/>
    <property type="project" value="UniProtKB-KW"/>
</dbReference>
<dbReference type="GO" id="GO:0043590">
    <property type="term" value="C:bacterial nucleoid"/>
    <property type="evidence" value="ECO:0007669"/>
    <property type="project" value="TreeGrafter"/>
</dbReference>
<evidence type="ECO:0000256" key="7">
    <source>
        <dbReference type="ARBA" id="ARBA00023204"/>
    </source>
</evidence>
<dbReference type="OrthoDB" id="9806954at2"/>
<dbReference type="InterPro" id="IPR003395">
    <property type="entry name" value="RecF/RecN/SMC_N"/>
</dbReference>
<comment type="similarity">
    <text evidence="2 9">Belongs to the RecN family.</text>
</comment>
<evidence type="ECO:0000256" key="8">
    <source>
        <dbReference type="ARBA" id="ARBA00033408"/>
    </source>
</evidence>
<dbReference type="SUPFAM" id="SSF52540">
    <property type="entry name" value="P-loop containing nucleoside triphosphate hydrolases"/>
    <property type="match status" value="1"/>
</dbReference>
<dbReference type="PANTHER" id="PTHR11059:SF0">
    <property type="entry name" value="DNA REPAIR PROTEIN RECN"/>
    <property type="match status" value="1"/>
</dbReference>
<dbReference type="PATRIC" id="fig|36849.3.peg.1466"/>
<feature type="domain" description="RecF/RecN/SMC N-terminal" evidence="10">
    <location>
        <begin position="2"/>
        <end position="519"/>
    </location>
</feature>
<evidence type="ECO:0000256" key="3">
    <source>
        <dbReference type="ARBA" id="ARBA00021315"/>
    </source>
</evidence>
<evidence type="ECO:0000313" key="12">
    <source>
        <dbReference type="Proteomes" id="UP000050326"/>
    </source>
</evidence>
<keyword evidence="4" id="KW-0547">Nucleotide-binding</keyword>
<evidence type="ECO:0000256" key="9">
    <source>
        <dbReference type="PIRNR" id="PIRNR003128"/>
    </source>
</evidence>
<dbReference type="CDD" id="cd03241">
    <property type="entry name" value="ABC_RecN"/>
    <property type="match status" value="2"/>
</dbReference>
<dbReference type="EMBL" id="LKET01000028">
    <property type="protein sequence ID" value="KPU44902.1"/>
    <property type="molecule type" value="Genomic_DNA"/>
</dbReference>
<dbReference type="AlphaFoldDB" id="A0A0P8W888"/>
<evidence type="ECO:0000256" key="6">
    <source>
        <dbReference type="ARBA" id="ARBA00022840"/>
    </source>
</evidence>
<evidence type="ECO:0000313" key="11">
    <source>
        <dbReference type="EMBL" id="KPU44902.1"/>
    </source>
</evidence>
<dbReference type="GO" id="GO:0009432">
    <property type="term" value="P:SOS response"/>
    <property type="evidence" value="ECO:0007669"/>
    <property type="project" value="TreeGrafter"/>
</dbReference>
<comment type="caution">
    <text evidence="11">The sequence shown here is derived from an EMBL/GenBank/DDBJ whole genome shotgun (WGS) entry which is preliminary data.</text>
</comment>
<sequence>MLLNLHIKDFALIEDLKLEFSKGLNILTGETGAGKSIIIDSVNFILGDRASKEIIRHGYEKTYVEGIFEFISNSPLKNIMEENGIDIDEDIIILSRELNVSGKSICRINGKMVTTSVLKSIGSHLIDIHGQHEHQSLLKEENHMELLDMFGSQRLHILKDEVHVVYSNVQDIKRELQSIMGDDRERQQRLDLLNYQLKEIDESKLKTGEEEDLNKQKTLLLNSGKLFSVLNDSYNNLYESEEQPSVFDRLGKTLSEFKSIMNLDEKLSEIHKSLEDSYYGLEGAINDIRGYREKIDFDPELIDQVEYRLDTINKLKRKYGSTIEDILKYREKIYIEIDNIQNSEERISSLKARLDSENKILFNISAGLSEERHAAARRMEKGIEDELKFLGMDKSRFVVNFEIIKKDGQIVCNDKGVDIITFLISTNIGEPEKSLSKIASGGELSRIMLAVKTVLAYTDKIPSLIFDEIDTGISGKAAQAVGEKLRQLSGSHQIICVTHLPQIASMADTHFYISKASDGNKTNTSVKILNHKEKINEIARMLVGAKITALTLQHAEEMLIMSQKIKKAN</sequence>
<dbReference type="FunFam" id="3.40.50.300:FF:000319">
    <property type="entry name" value="DNA repair protein RecN"/>
    <property type="match status" value="1"/>
</dbReference>
<keyword evidence="7 9" id="KW-0234">DNA repair</keyword>
<dbReference type="RefSeq" id="WP_054874455.1">
    <property type="nucleotide sequence ID" value="NZ_LKET01000028.1"/>
</dbReference>
<dbReference type="NCBIfam" id="TIGR00634">
    <property type="entry name" value="recN"/>
    <property type="match status" value="1"/>
</dbReference>
<organism evidence="11 12">
    <name type="scientific">Oxobacter pfennigii</name>
    <dbReference type="NCBI Taxonomy" id="36849"/>
    <lineage>
        <taxon>Bacteria</taxon>
        <taxon>Bacillati</taxon>
        <taxon>Bacillota</taxon>
        <taxon>Clostridia</taxon>
        <taxon>Eubacteriales</taxon>
        <taxon>Clostridiaceae</taxon>
        <taxon>Oxobacter</taxon>
    </lineage>
</organism>
<keyword evidence="12" id="KW-1185">Reference proteome</keyword>
<protein>
    <recommendedName>
        <fullName evidence="3 9">DNA repair protein RecN</fullName>
    </recommendedName>
    <alternativeName>
        <fullName evidence="8 9">Recombination protein N</fullName>
    </alternativeName>
</protein>
<evidence type="ECO:0000256" key="2">
    <source>
        <dbReference type="ARBA" id="ARBA00009441"/>
    </source>
</evidence>
<evidence type="ECO:0000256" key="4">
    <source>
        <dbReference type="ARBA" id="ARBA00022741"/>
    </source>
</evidence>
<keyword evidence="5 9" id="KW-0227">DNA damage</keyword>
<gene>
    <name evidence="11" type="primary">recN</name>
    <name evidence="11" type="ORF">OXPF_13800</name>
</gene>
<evidence type="ECO:0000256" key="1">
    <source>
        <dbReference type="ARBA" id="ARBA00003618"/>
    </source>
</evidence>
<dbReference type="Pfam" id="PF02463">
    <property type="entry name" value="SMC_N"/>
    <property type="match status" value="1"/>
</dbReference>